<dbReference type="EMBL" id="MLAK01000183">
    <property type="protein sequence ID" value="OHT15819.1"/>
    <property type="molecule type" value="Genomic_DNA"/>
</dbReference>
<evidence type="ECO:0000313" key="2">
    <source>
        <dbReference type="EMBL" id="OHT15819.1"/>
    </source>
</evidence>
<dbReference type="AlphaFoldDB" id="A0A1J4KX40"/>
<feature type="compositionally biased region" description="Basic and acidic residues" evidence="1">
    <location>
        <begin position="163"/>
        <end position="180"/>
    </location>
</feature>
<proteinExistence type="predicted"/>
<accession>A0A1J4KX40</accession>
<feature type="region of interest" description="Disordered" evidence="1">
    <location>
        <begin position="219"/>
        <end position="251"/>
    </location>
</feature>
<sequence length="251" mass="28382">MKVTISVIEVTDIFKPDGPTDSSVYCTVKHTPSNFLVRSEQFQIENNTLKLSHEHQTFSLPVETLTEPVVISLYNSKEEEIAYLILSLTDFSDGKETDKTFDFLPLEGYSDNCKIHLKIKIDVKTDSKEAAAPAQQQTTPQTQQQTTQQQNENAEEEGDELTEEKKALKTKEERNREKATKLGQNYEEIYEAAKEGAQARYQQILNECAAILVENENWVNGENQEEEQAQESKDGNGKRVDPALDSSDSDL</sequence>
<dbReference type="GeneID" id="94848936"/>
<dbReference type="Proteomes" id="UP000179807">
    <property type="component" value="Unassembled WGS sequence"/>
</dbReference>
<dbReference type="InterPro" id="IPR035892">
    <property type="entry name" value="C2_domain_sf"/>
</dbReference>
<dbReference type="SUPFAM" id="SSF49562">
    <property type="entry name" value="C2 domain (Calcium/lipid-binding domain, CaLB)"/>
    <property type="match status" value="1"/>
</dbReference>
<organism evidence="2 3">
    <name type="scientific">Tritrichomonas foetus</name>
    <dbReference type="NCBI Taxonomy" id="1144522"/>
    <lineage>
        <taxon>Eukaryota</taxon>
        <taxon>Metamonada</taxon>
        <taxon>Parabasalia</taxon>
        <taxon>Tritrichomonadida</taxon>
        <taxon>Tritrichomonadidae</taxon>
        <taxon>Tritrichomonas</taxon>
    </lineage>
</organism>
<feature type="region of interest" description="Disordered" evidence="1">
    <location>
        <begin position="128"/>
        <end position="181"/>
    </location>
</feature>
<feature type="compositionally biased region" description="Acidic residues" evidence="1">
    <location>
        <begin position="153"/>
        <end position="162"/>
    </location>
</feature>
<evidence type="ECO:0000313" key="3">
    <source>
        <dbReference type="Proteomes" id="UP000179807"/>
    </source>
</evidence>
<gene>
    <name evidence="2" type="ORF">TRFO_42274</name>
</gene>
<feature type="compositionally biased region" description="Low complexity" evidence="1">
    <location>
        <begin position="130"/>
        <end position="152"/>
    </location>
</feature>
<dbReference type="VEuPathDB" id="TrichDB:TRFO_42274"/>
<comment type="caution">
    <text evidence="2">The sequence shown here is derived from an EMBL/GenBank/DDBJ whole genome shotgun (WGS) entry which is preliminary data.</text>
</comment>
<dbReference type="RefSeq" id="XP_068368955.1">
    <property type="nucleotide sequence ID" value="XM_068514232.1"/>
</dbReference>
<keyword evidence="3" id="KW-1185">Reference proteome</keyword>
<name>A0A1J4KX40_9EUKA</name>
<feature type="compositionally biased region" description="Basic and acidic residues" evidence="1">
    <location>
        <begin position="230"/>
        <end position="242"/>
    </location>
</feature>
<evidence type="ECO:0000256" key="1">
    <source>
        <dbReference type="SAM" id="MobiDB-lite"/>
    </source>
</evidence>
<reference evidence="2" key="1">
    <citation type="submission" date="2016-10" db="EMBL/GenBank/DDBJ databases">
        <authorList>
            <person name="Benchimol M."/>
            <person name="Almeida L.G."/>
            <person name="Vasconcelos A.T."/>
            <person name="Perreira-Neves A."/>
            <person name="Rosa I.A."/>
            <person name="Tasca T."/>
            <person name="Bogo M.R."/>
            <person name="de Souza W."/>
        </authorList>
    </citation>
    <scope>NUCLEOTIDE SEQUENCE [LARGE SCALE GENOMIC DNA]</scope>
    <source>
        <strain evidence="2">K</strain>
    </source>
</reference>
<protein>
    <submittedName>
        <fullName evidence="2">Uncharacterized protein</fullName>
    </submittedName>
</protein>